<dbReference type="AlphaFoldDB" id="A0AAX6H2V2"/>
<comment type="similarity">
    <text evidence="1 4">Belongs to the UDP-glycosyltransferase family.</text>
</comment>
<comment type="caution">
    <text evidence="6">The sequence shown here is derived from an EMBL/GenBank/DDBJ whole genome shotgun (WGS) entry which is preliminary data.</text>
</comment>
<keyword evidence="3 4" id="KW-0808">Transferase</keyword>
<evidence type="ECO:0000313" key="7">
    <source>
        <dbReference type="Proteomes" id="UP001140949"/>
    </source>
</evidence>
<dbReference type="PANTHER" id="PTHR11926">
    <property type="entry name" value="GLUCOSYL/GLUCURONOSYL TRANSFERASES"/>
    <property type="match status" value="1"/>
</dbReference>
<evidence type="ECO:0000256" key="4">
    <source>
        <dbReference type="RuleBase" id="RU003718"/>
    </source>
</evidence>
<protein>
    <recommendedName>
        <fullName evidence="5">Glycosyltransferase</fullName>
        <ecNumber evidence="5">2.4.1.-</ecNumber>
    </recommendedName>
</protein>
<dbReference type="Proteomes" id="UP001140949">
    <property type="component" value="Unassembled WGS sequence"/>
</dbReference>
<evidence type="ECO:0000256" key="5">
    <source>
        <dbReference type="RuleBase" id="RU362057"/>
    </source>
</evidence>
<dbReference type="Gene3D" id="3.40.50.2000">
    <property type="entry name" value="Glycogen Phosphorylase B"/>
    <property type="match status" value="2"/>
</dbReference>
<dbReference type="CDD" id="cd03784">
    <property type="entry name" value="GT1_Gtf-like"/>
    <property type="match status" value="1"/>
</dbReference>
<evidence type="ECO:0000256" key="1">
    <source>
        <dbReference type="ARBA" id="ARBA00009995"/>
    </source>
</evidence>
<evidence type="ECO:0000256" key="3">
    <source>
        <dbReference type="ARBA" id="ARBA00022679"/>
    </source>
</evidence>
<dbReference type="FunFam" id="3.40.50.2000:FF:000027">
    <property type="entry name" value="Glycosyltransferase"/>
    <property type="match status" value="1"/>
</dbReference>
<organism evidence="6 7">
    <name type="scientific">Iris pallida</name>
    <name type="common">Sweet iris</name>
    <dbReference type="NCBI Taxonomy" id="29817"/>
    <lineage>
        <taxon>Eukaryota</taxon>
        <taxon>Viridiplantae</taxon>
        <taxon>Streptophyta</taxon>
        <taxon>Embryophyta</taxon>
        <taxon>Tracheophyta</taxon>
        <taxon>Spermatophyta</taxon>
        <taxon>Magnoliopsida</taxon>
        <taxon>Liliopsida</taxon>
        <taxon>Asparagales</taxon>
        <taxon>Iridaceae</taxon>
        <taxon>Iridoideae</taxon>
        <taxon>Irideae</taxon>
        <taxon>Iris</taxon>
    </lineage>
</organism>
<dbReference type="EMBL" id="JANAVB010013597">
    <property type="protein sequence ID" value="KAJ6835143.1"/>
    <property type="molecule type" value="Genomic_DNA"/>
</dbReference>
<dbReference type="PANTHER" id="PTHR11926:SF1498">
    <property type="entry name" value="GLYCOSYLTRANSFERASE"/>
    <property type="match status" value="1"/>
</dbReference>
<proteinExistence type="inferred from homology"/>
<keyword evidence="2 4" id="KW-0328">Glycosyltransferase</keyword>
<dbReference type="FunFam" id="3.40.50.2000:FF:000065">
    <property type="entry name" value="Glycosyltransferase"/>
    <property type="match status" value="1"/>
</dbReference>
<evidence type="ECO:0000313" key="6">
    <source>
        <dbReference type="EMBL" id="KAJ6835143.1"/>
    </source>
</evidence>
<sequence>MLWEGEEAKGHAVCLPFPAQGHINAMLKVAKLLHSKGLHITFLHTQSNHDRLFFAGHHHQPTSFRFEPVPADITLDHPLIHGPLRQPTRSLLERLMSATPPPTCIVADVFMSFSLELAAELGLPHAFLCPVSPCGFMGFLHYKDLMDRGIVPLTSESDLTNGYLETVIDWIPGMKNIRLRDLPSYFRTTDRNDCLMNFCRDEAQAALRASAIIVHTFEDLEHAVLDALSSILPPVYPIGPLDLLLSQIPDRESIEPIRSSLWEEDSSCIDWLEGREPGSVMYVNFGSIANLTIQQLTEFAWGIANSGCGFLWVIRPDIVKGEPEPAALPAEFLAETSRRGLVTTWCRQEDVLGHPSVGGFLTHCGWNSTMEAVSVGVPLICWPVLAEQQTNCRYLCDEWGMGLEIGEDVRRGEVEEKIRELMGGEKGVEMRKNAIKWKESACRAAGPGGKSSLHLERLLKDVIFSR</sequence>
<dbReference type="SUPFAM" id="SSF53756">
    <property type="entry name" value="UDP-Glycosyltransferase/glycogen phosphorylase"/>
    <property type="match status" value="1"/>
</dbReference>
<evidence type="ECO:0000256" key="2">
    <source>
        <dbReference type="ARBA" id="ARBA00022676"/>
    </source>
</evidence>
<dbReference type="GO" id="GO:0080043">
    <property type="term" value="F:quercetin 3-O-glucosyltransferase activity"/>
    <property type="evidence" value="ECO:0007669"/>
    <property type="project" value="TreeGrafter"/>
</dbReference>
<keyword evidence="7" id="KW-1185">Reference proteome</keyword>
<dbReference type="GO" id="GO:0080044">
    <property type="term" value="F:quercetin 7-O-glucosyltransferase activity"/>
    <property type="evidence" value="ECO:0007669"/>
    <property type="project" value="TreeGrafter"/>
</dbReference>
<dbReference type="InterPro" id="IPR002213">
    <property type="entry name" value="UDP_glucos_trans"/>
</dbReference>
<dbReference type="EC" id="2.4.1.-" evidence="5"/>
<reference evidence="6" key="2">
    <citation type="submission" date="2023-04" db="EMBL/GenBank/DDBJ databases">
        <authorList>
            <person name="Bruccoleri R.E."/>
            <person name="Oakeley E.J."/>
            <person name="Faust A.-M."/>
            <person name="Dessus-Babus S."/>
            <person name="Altorfer M."/>
            <person name="Burckhardt D."/>
            <person name="Oertli M."/>
            <person name="Naumann U."/>
            <person name="Petersen F."/>
            <person name="Wong J."/>
        </authorList>
    </citation>
    <scope>NUCLEOTIDE SEQUENCE</scope>
    <source>
        <strain evidence="6">GSM-AAB239-AS_SAM_17_03QT</strain>
        <tissue evidence="6">Leaf</tissue>
    </source>
</reference>
<dbReference type="Pfam" id="PF00201">
    <property type="entry name" value="UDPGT"/>
    <property type="match status" value="1"/>
</dbReference>
<dbReference type="PROSITE" id="PS00375">
    <property type="entry name" value="UDPGT"/>
    <property type="match status" value="1"/>
</dbReference>
<name>A0AAX6H2V2_IRIPA</name>
<reference evidence="6" key="1">
    <citation type="journal article" date="2023" name="GigaByte">
        <title>Genome assembly of the bearded iris, Iris pallida Lam.</title>
        <authorList>
            <person name="Bruccoleri R.E."/>
            <person name="Oakeley E.J."/>
            <person name="Faust A.M.E."/>
            <person name="Altorfer M."/>
            <person name="Dessus-Babus S."/>
            <person name="Burckhardt D."/>
            <person name="Oertli M."/>
            <person name="Naumann U."/>
            <person name="Petersen F."/>
            <person name="Wong J."/>
        </authorList>
    </citation>
    <scope>NUCLEOTIDE SEQUENCE</scope>
    <source>
        <strain evidence="6">GSM-AAB239-AS_SAM_17_03QT</strain>
    </source>
</reference>
<accession>A0AAX6H2V2</accession>
<gene>
    <name evidence="6" type="ORF">M6B38_124230</name>
</gene>
<dbReference type="InterPro" id="IPR035595">
    <property type="entry name" value="UDP_glycos_trans_CS"/>
</dbReference>